<protein>
    <recommendedName>
        <fullName evidence="5">DUF4309 domain-containing protein</fullName>
    </recommendedName>
</protein>
<dbReference type="Proteomes" id="UP000612456">
    <property type="component" value="Unassembled WGS sequence"/>
</dbReference>
<keyword evidence="2" id="KW-0732">Signal</keyword>
<evidence type="ECO:0000313" key="4">
    <source>
        <dbReference type="Proteomes" id="UP000612456"/>
    </source>
</evidence>
<name>A0A916YQK7_9BACL</name>
<gene>
    <name evidence="3" type="ORF">GCM10010911_12140</name>
</gene>
<feature type="signal peptide" evidence="2">
    <location>
        <begin position="1"/>
        <end position="27"/>
    </location>
</feature>
<evidence type="ECO:0000256" key="1">
    <source>
        <dbReference type="SAM" id="MobiDB-lite"/>
    </source>
</evidence>
<organism evidence="3 4">
    <name type="scientific">Paenibacillus nasutitermitis</name>
    <dbReference type="NCBI Taxonomy" id="1652958"/>
    <lineage>
        <taxon>Bacteria</taxon>
        <taxon>Bacillati</taxon>
        <taxon>Bacillota</taxon>
        <taxon>Bacilli</taxon>
        <taxon>Bacillales</taxon>
        <taxon>Paenibacillaceae</taxon>
        <taxon>Paenibacillus</taxon>
    </lineage>
</organism>
<reference evidence="3" key="1">
    <citation type="journal article" date="2014" name="Int. J. Syst. Evol. Microbiol.">
        <title>Complete genome sequence of Corynebacterium casei LMG S-19264T (=DSM 44701T), isolated from a smear-ripened cheese.</title>
        <authorList>
            <consortium name="US DOE Joint Genome Institute (JGI-PGF)"/>
            <person name="Walter F."/>
            <person name="Albersmeier A."/>
            <person name="Kalinowski J."/>
            <person name="Ruckert C."/>
        </authorList>
    </citation>
    <scope>NUCLEOTIDE SEQUENCE</scope>
    <source>
        <strain evidence="3">CGMCC 1.15178</strain>
    </source>
</reference>
<dbReference type="PROSITE" id="PS51257">
    <property type="entry name" value="PROKAR_LIPOPROTEIN"/>
    <property type="match status" value="1"/>
</dbReference>
<dbReference type="EMBL" id="BMHP01000001">
    <property type="protein sequence ID" value="GGD56016.1"/>
    <property type="molecule type" value="Genomic_DNA"/>
</dbReference>
<feature type="region of interest" description="Disordered" evidence="1">
    <location>
        <begin position="32"/>
        <end position="108"/>
    </location>
</feature>
<reference evidence="3" key="2">
    <citation type="submission" date="2020-09" db="EMBL/GenBank/DDBJ databases">
        <authorList>
            <person name="Sun Q."/>
            <person name="Zhou Y."/>
        </authorList>
    </citation>
    <scope>NUCLEOTIDE SEQUENCE</scope>
    <source>
        <strain evidence="3">CGMCC 1.15178</strain>
    </source>
</reference>
<feature type="chain" id="PRO_5039591091" description="DUF4309 domain-containing protein" evidence="2">
    <location>
        <begin position="28"/>
        <end position="232"/>
    </location>
</feature>
<keyword evidence="4" id="KW-1185">Reference proteome</keyword>
<dbReference type="RefSeq" id="WP_188990058.1">
    <property type="nucleotide sequence ID" value="NZ_BMHP01000001.1"/>
</dbReference>
<evidence type="ECO:0000256" key="2">
    <source>
        <dbReference type="SAM" id="SignalP"/>
    </source>
</evidence>
<feature type="compositionally biased region" description="Basic and acidic residues" evidence="1">
    <location>
        <begin position="76"/>
        <end position="87"/>
    </location>
</feature>
<evidence type="ECO:0008006" key="5">
    <source>
        <dbReference type="Google" id="ProtNLM"/>
    </source>
</evidence>
<accession>A0A916YQK7</accession>
<feature type="compositionally biased region" description="Polar residues" evidence="1">
    <location>
        <begin position="88"/>
        <end position="99"/>
    </location>
</feature>
<proteinExistence type="predicted"/>
<dbReference type="AlphaFoldDB" id="A0A916YQK7"/>
<evidence type="ECO:0000313" key="3">
    <source>
        <dbReference type="EMBL" id="GGD56016.1"/>
    </source>
</evidence>
<comment type="caution">
    <text evidence="3">The sequence shown here is derived from an EMBL/GenBank/DDBJ whole genome shotgun (WGS) entry which is preliminary data.</text>
</comment>
<sequence>MNSLKSRIAVRLVSAALLSLMIAGCQIQTGGPSSISDGNSQPNGQADGNSTPTDSPQQTINKSKTNGESPVIHVSGDNEKSEADAKTESTTLKNTASESNAEKKWDPQAPMLRQIAVLDLQSDLDKSLGKPAESYTFEDGGDQLTVHEYSGYSIGFGQNKKVKFIEVFDSKASTGLNGLRVGDPEKSALNLLGKPDTHTASVLAYKAKDALLKLDLDPENNKIISIKLFADS</sequence>
<feature type="compositionally biased region" description="Polar residues" evidence="1">
    <location>
        <begin position="32"/>
        <end position="68"/>
    </location>
</feature>